<dbReference type="InterPro" id="IPR036249">
    <property type="entry name" value="Thioredoxin-like_sf"/>
</dbReference>
<accession>A0A8T0QU93</accession>
<dbReference type="EC" id="2.5.1.18" evidence="1"/>
<dbReference type="CDD" id="cd03185">
    <property type="entry name" value="GST_C_Tau"/>
    <property type="match status" value="1"/>
</dbReference>
<reference evidence="7" key="1">
    <citation type="submission" date="2020-05" db="EMBL/GenBank/DDBJ databases">
        <title>WGS assembly of Panicum virgatum.</title>
        <authorList>
            <person name="Lovell J.T."/>
            <person name="Jenkins J."/>
            <person name="Shu S."/>
            <person name="Juenger T.E."/>
            <person name="Schmutz J."/>
        </authorList>
    </citation>
    <scope>NUCLEOTIDE SEQUENCE</scope>
    <source>
        <strain evidence="7">AP13</strain>
    </source>
</reference>
<dbReference type="OrthoDB" id="670698at2759"/>
<evidence type="ECO:0000256" key="3">
    <source>
        <dbReference type="ARBA" id="ARBA00025743"/>
    </source>
</evidence>
<dbReference type="InterPro" id="IPR045073">
    <property type="entry name" value="Omega/Tau-like"/>
</dbReference>
<dbReference type="InterPro" id="IPR004046">
    <property type="entry name" value="GST_C"/>
</dbReference>
<dbReference type="AlphaFoldDB" id="A0A8T0QU93"/>
<dbReference type="InterPro" id="IPR040079">
    <property type="entry name" value="Glutathione_S-Trfase"/>
</dbReference>
<dbReference type="Gene3D" id="1.20.1050.10">
    <property type="match status" value="1"/>
</dbReference>
<dbReference type="FunFam" id="1.20.1050.10:FF:000023">
    <property type="entry name" value="Probable glutathione S-transferase GSTU6"/>
    <property type="match status" value="1"/>
</dbReference>
<name>A0A8T0QU93_PANVG</name>
<dbReference type="SUPFAM" id="SSF52833">
    <property type="entry name" value="Thioredoxin-like"/>
    <property type="match status" value="1"/>
</dbReference>
<protein>
    <recommendedName>
        <fullName evidence="1">glutathione transferase</fullName>
        <ecNumber evidence="1">2.5.1.18</ecNumber>
    </recommendedName>
</protein>
<organism evidence="7 8">
    <name type="scientific">Panicum virgatum</name>
    <name type="common">Blackwell switchgrass</name>
    <dbReference type="NCBI Taxonomy" id="38727"/>
    <lineage>
        <taxon>Eukaryota</taxon>
        <taxon>Viridiplantae</taxon>
        <taxon>Streptophyta</taxon>
        <taxon>Embryophyta</taxon>
        <taxon>Tracheophyta</taxon>
        <taxon>Spermatophyta</taxon>
        <taxon>Magnoliopsida</taxon>
        <taxon>Liliopsida</taxon>
        <taxon>Poales</taxon>
        <taxon>Poaceae</taxon>
        <taxon>PACMAD clade</taxon>
        <taxon>Panicoideae</taxon>
        <taxon>Panicodae</taxon>
        <taxon>Paniceae</taxon>
        <taxon>Panicinae</taxon>
        <taxon>Panicum</taxon>
        <taxon>Panicum sect. Hiantes</taxon>
    </lineage>
</organism>
<dbReference type="GO" id="GO:0005737">
    <property type="term" value="C:cytoplasm"/>
    <property type="evidence" value="ECO:0007669"/>
    <property type="project" value="TreeGrafter"/>
</dbReference>
<comment type="caution">
    <text evidence="7">The sequence shown here is derived from an EMBL/GenBank/DDBJ whole genome shotgun (WGS) entry which is preliminary data.</text>
</comment>
<evidence type="ECO:0000313" key="8">
    <source>
        <dbReference type="Proteomes" id="UP000823388"/>
    </source>
</evidence>
<dbReference type="InterPro" id="IPR045074">
    <property type="entry name" value="GST_C_Tau"/>
</dbReference>
<sequence>MCVYRHTHPHACHAHYGRNLIEGPVEGRQDMAGDEELTLLGLWASPFVIRARIALNLKGLSYGYTEESLYDKSDLLVRSNPVHKKVPVLIHNGKPVCESQNIVSYVDEVFPGSGQSILPSDPYDRAVARFWASYVDDKLYSTWVPVFRGSTSKERVEAATRVIAVLETFEQRAFGGCSRSNGGRAMAAFFGGDSVGLVDVVLGSLLGWLQATEAICGVKVIDAARTPLVAAWAERFRAIDGVKEVIPDVARLVEYNKGRRARLGLPLLLPSVELLQ</sequence>
<dbReference type="FunFam" id="3.40.30.10:FF:000044">
    <property type="entry name" value="Glutathione S-transferase GSTU6"/>
    <property type="match status" value="1"/>
</dbReference>
<dbReference type="InterPro" id="IPR004045">
    <property type="entry name" value="Glutathione_S-Trfase_N"/>
</dbReference>
<dbReference type="SFLD" id="SFLDS00019">
    <property type="entry name" value="Glutathione_Transferase_(cytos"/>
    <property type="match status" value="1"/>
</dbReference>
<dbReference type="SFLD" id="SFLDG01152">
    <property type="entry name" value="Main.3:_Omega-_and_Tau-like"/>
    <property type="match status" value="1"/>
</dbReference>
<dbReference type="GO" id="GO:0006749">
    <property type="term" value="P:glutathione metabolic process"/>
    <property type="evidence" value="ECO:0007669"/>
    <property type="project" value="InterPro"/>
</dbReference>
<dbReference type="InterPro" id="IPR036282">
    <property type="entry name" value="Glutathione-S-Trfase_C_sf"/>
</dbReference>
<dbReference type="Gene3D" id="3.40.30.10">
    <property type="entry name" value="Glutaredoxin"/>
    <property type="match status" value="1"/>
</dbReference>
<keyword evidence="2" id="KW-0808">Transferase</keyword>
<keyword evidence="8" id="KW-1185">Reference proteome</keyword>
<feature type="domain" description="GST C-terminal" evidence="6">
    <location>
        <begin position="121"/>
        <end position="267"/>
    </location>
</feature>
<comment type="catalytic activity">
    <reaction evidence="4">
        <text>RX + glutathione = an S-substituted glutathione + a halide anion + H(+)</text>
        <dbReference type="Rhea" id="RHEA:16437"/>
        <dbReference type="ChEBI" id="CHEBI:15378"/>
        <dbReference type="ChEBI" id="CHEBI:16042"/>
        <dbReference type="ChEBI" id="CHEBI:17792"/>
        <dbReference type="ChEBI" id="CHEBI:57925"/>
        <dbReference type="ChEBI" id="CHEBI:90779"/>
        <dbReference type="EC" id="2.5.1.18"/>
    </reaction>
</comment>
<dbReference type="PANTHER" id="PTHR11260:SF773">
    <property type="entry name" value="GLUTATHIONE S-TRANSFERASE U26"/>
    <property type="match status" value="1"/>
</dbReference>
<evidence type="ECO:0000259" key="6">
    <source>
        <dbReference type="PROSITE" id="PS50405"/>
    </source>
</evidence>
<evidence type="ECO:0000256" key="1">
    <source>
        <dbReference type="ARBA" id="ARBA00012452"/>
    </source>
</evidence>
<dbReference type="Pfam" id="PF02798">
    <property type="entry name" value="GST_N"/>
    <property type="match status" value="1"/>
</dbReference>
<gene>
    <name evidence="7" type="ORF">PVAP13_6NG054200</name>
</gene>
<dbReference type="GO" id="GO:0004364">
    <property type="term" value="F:glutathione transferase activity"/>
    <property type="evidence" value="ECO:0007669"/>
    <property type="project" value="UniProtKB-EC"/>
</dbReference>
<evidence type="ECO:0000259" key="5">
    <source>
        <dbReference type="PROSITE" id="PS50404"/>
    </source>
</evidence>
<evidence type="ECO:0000256" key="2">
    <source>
        <dbReference type="ARBA" id="ARBA00022679"/>
    </source>
</evidence>
<dbReference type="PANTHER" id="PTHR11260">
    <property type="entry name" value="GLUTATHIONE S-TRANSFERASE, GST, SUPERFAMILY, GST DOMAIN CONTAINING"/>
    <property type="match status" value="1"/>
</dbReference>
<dbReference type="PROSITE" id="PS50404">
    <property type="entry name" value="GST_NTER"/>
    <property type="match status" value="1"/>
</dbReference>
<dbReference type="CDD" id="cd03058">
    <property type="entry name" value="GST_N_Tau"/>
    <property type="match status" value="1"/>
</dbReference>
<evidence type="ECO:0000256" key="4">
    <source>
        <dbReference type="ARBA" id="ARBA00047960"/>
    </source>
</evidence>
<evidence type="ECO:0000313" key="7">
    <source>
        <dbReference type="EMBL" id="KAG2576684.1"/>
    </source>
</evidence>
<dbReference type="SFLD" id="SFLDG00358">
    <property type="entry name" value="Main_(cytGST)"/>
    <property type="match status" value="1"/>
</dbReference>
<dbReference type="EMBL" id="CM029048">
    <property type="protein sequence ID" value="KAG2576684.1"/>
    <property type="molecule type" value="Genomic_DNA"/>
</dbReference>
<proteinExistence type="inferred from homology"/>
<dbReference type="SUPFAM" id="SSF47616">
    <property type="entry name" value="GST C-terminal domain-like"/>
    <property type="match status" value="1"/>
</dbReference>
<dbReference type="PROSITE" id="PS50405">
    <property type="entry name" value="GST_CTER"/>
    <property type="match status" value="1"/>
</dbReference>
<comment type="similarity">
    <text evidence="3">Belongs to the GST superfamily. Tau family.</text>
</comment>
<dbReference type="Proteomes" id="UP000823388">
    <property type="component" value="Chromosome 6N"/>
</dbReference>
<dbReference type="InterPro" id="IPR010987">
    <property type="entry name" value="Glutathione-S-Trfase_C-like"/>
</dbReference>
<dbReference type="Pfam" id="PF00043">
    <property type="entry name" value="GST_C"/>
    <property type="match status" value="1"/>
</dbReference>
<feature type="domain" description="GST N-terminal" evidence="5">
    <location>
        <begin position="35"/>
        <end position="114"/>
    </location>
</feature>